<keyword evidence="4" id="KW-1185">Reference proteome</keyword>
<name>A0A8T4IU04_9ACTN</name>
<dbReference type="PANTHER" id="PTHR43861">
    <property type="entry name" value="TRANS-ACONITATE 2-METHYLTRANSFERASE-RELATED"/>
    <property type="match status" value="1"/>
</dbReference>
<dbReference type="InterPro" id="IPR029063">
    <property type="entry name" value="SAM-dependent_MTases_sf"/>
</dbReference>
<sequence length="264" mass="28594">MSHYVFENSAEETGSRFSALEATYDPASRAALARTGIGAGWRCLEVGGGGGTVGHWLAETVGPDGQVTVTDIEPRWMESGPQPQNLRLLRHDVAHDPLPEGEFDLVHARLVLVHVPERRQALSRLVRALRPGGRLVLEEFDCGWVPVLAAPDPAAKDLFERVHARILMLLEASGGDPLWGRKVVQAMADGGLEHMSATVFAQAWPGKSAGIDLHRANAEQLMDDLLASGLSEREFHAFLDLLQDPALVVNSYPLLSAAGRRPAP</sequence>
<dbReference type="PANTHER" id="PTHR43861:SF3">
    <property type="entry name" value="PUTATIVE (AFU_ORTHOLOGUE AFUA_2G14390)-RELATED"/>
    <property type="match status" value="1"/>
</dbReference>
<dbReference type="Gene3D" id="3.40.50.150">
    <property type="entry name" value="Vaccinia Virus protein VP39"/>
    <property type="match status" value="1"/>
</dbReference>
<proteinExistence type="predicted"/>
<organism evidence="3 4">
    <name type="scientific">Streptomyces daliensis</name>
    <dbReference type="NCBI Taxonomy" id="299421"/>
    <lineage>
        <taxon>Bacteria</taxon>
        <taxon>Bacillati</taxon>
        <taxon>Actinomycetota</taxon>
        <taxon>Actinomycetes</taxon>
        <taxon>Kitasatosporales</taxon>
        <taxon>Streptomycetaceae</taxon>
        <taxon>Streptomyces</taxon>
    </lineage>
</organism>
<dbReference type="Pfam" id="PF08241">
    <property type="entry name" value="Methyltransf_11"/>
    <property type="match status" value="1"/>
</dbReference>
<dbReference type="SUPFAM" id="SSF53335">
    <property type="entry name" value="S-adenosyl-L-methionine-dependent methyltransferases"/>
    <property type="match status" value="1"/>
</dbReference>
<feature type="domain" description="Methyltransferase type 11" evidence="2">
    <location>
        <begin position="44"/>
        <end position="137"/>
    </location>
</feature>
<dbReference type="Proteomes" id="UP000675554">
    <property type="component" value="Unassembled WGS sequence"/>
</dbReference>
<dbReference type="EMBL" id="JAGSMN010000547">
    <property type="protein sequence ID" value="MBR7675891.1"/>
    <property type="molecule type" value="Genomic_DNA"/>
</dbReference>
<evidence type="ECO:0000259" key="2">
    <source>
        <dbReference type="Pfam" id="PF08241"/>
    </source>
</evidence>
<evidence type="ECO:0000313" key="3">
    <source>
        <dbReference type="EMBL" id="MBR7675891.1"/>
    </source>
</evidence>
<reference evidence="3" key="1">
    <citation type="submission" date="2021-04" db="EMBL/GenBank/DDBJ databases">
        <title>Sequencing of actinobacteria type strains.</title>
        <authorList>
            <person name="Nguyen G.-S."/>
            <person name="Wentzel A."/>
        </authorList>
    </citation>
    <scope>NUCLEOTIDE SEQUENCE</scope>
    <source>
        <strain evidence="3">DSM 42095</strain>
    </source>
</reference>
<dbReference type="InterPro" id="IPR013216">
    <property type="entry name" value="Methyltransf_11"/>
</dbReference>
<dbReference type="GO" id="GO:0032259">
    <property type="term" value="P:methylation"/>
    <property type="evidence" value="ECO:0007669"/>
    <property type="project" value="UniProtKB-KW"/>
</dbReference>
<protein>
    <submittedName>
        <fullName evidence="3">Methyltransferase domain-containing protein</fullName>
    </submittedName>
</protein>
<dbReference type="CDD" id="cd02440">
    <property type="entry name" value="AdoMet_MTases"/>
    <property type="match status" value="1"/>
</dbReference>
<gene>
    <name evidence="3" type="ORF">KDA82_23315</name>
</gene>
<dbReference type="GO" id="GO:0017000">
    <property type="term" value="P:antibiotic biosynthetic process"/>
    <property type="evidence" value="ECO:0007669"/>
    <property type="project" value="UniProtKB-ARBA"/>
</dbReference>
<dbReference type="AlphaFoldDB" id="A0A8T4IU04"/>
<evidence type="ECO:0000256" key="1">
    <source>
        <dbReference type="ARBA" id="ARBA00022679"/>
    </source>
</evidence>
<dbReference type="GO" id="GO:0008757">
    <property type="term" value="F:S-adenosylmethionine-dependent methyltransferase activity"/>
    <property type="evidence" value="ECO:0007669"/>
    <property type="project" value="InterPro"/>
</dbReference>
<keyword evidence="3" id="KW-0489">Methyltransferase</keyword>
<accession>A0A8T4IU04</accession>
<keyword evidence="1" id="KW-0808">Transferase</keyword>
<evidence type="ECO:0000313" key="4">
    <source>
        <dbReference type="Proteomes" id="UP000675554"/>
    </source>
</evidence>
<comment type="caution">
    <text evidence="3">The sequence shown here is derived from an EMBL/GenBank/DDBJ whole genome shotgun (WGS) entry which is preliminary data.</text>
</comment>